<dbReference type="SMART" id="SM00028">
    <property type="entry name" value="TPR"/>
    <property type="match status" value="3"/>
</dbReference>
<evidence type="ECO:0000313" key="1">
    <source>
        <dbReference type="EMBL" id="SVE00352.1"/>
    </source>
</evidence>
<dbReference type="SUPFAM" id="SSF48452">
    <property type="entry name" value="TPR-like"/>
    <property type="match status" value="1"/>
</dbReference>
<name>A0A382ZY03_9ZZZZ</name>
<dbReference type="PROSITE" id="PS50005">
    <property type="entry name" value="TPR"/>
    <property type="match status" value="1"/>
</dbReference>
<dbReference type="InterPro" id="IPR011990">
    <property type="entry name" value="TPR-like_helical_dom_sf"/>
</dbReference>
<dbReference type="InterPro" id="IPR019734">
    <property type="entry name" value="TPR_rpt"/>
</dbReference>
<protein>
    <submittedName>
        <fullName evidence="1">Uncharacterized protein</fullName>
    </submittedName>
</protein>
<organism evidence="1">
    <name type="scientific">marine metagenome</name>
    <dbReference type="NCBI Taxonomy" id="408172"/>
    <lineage>
        <taxon>unclassified sequences</taxon>
        <taxon>metagenomes</taxon>
        <taxon>ecological metagenomes</taxon>
    </lineage>
</organism>
<dbReference type="AlphaFoldDB" id="A0A382ZY03"/>
<dbReference type="PANTHER" id="PTHR44998:SF1">
    <property type="entry name" value="UDP-N-ACETYLGLUCOSAMINE--PEPTIDE N-ACETYLGLUCOSAMINYLTRANSFERASE 110 KDA SUBUNIT"/>
    <property type="match status" value="1"/>
</dbReference>
<reference evidence="1" key="1">
    <citation type="submission" date="2018-05" db="EMBL/GenBank/DDBJ databases">
        <authorList>
            <person name="Lanie J.A."/>
            <person name="Ng W.-L."/>
            <person name="Kazmierczak K.M."/>
            <person name="Andrzejewski T.M."/>
            <person name="Davidsen T.M."/>
            <person name="Wayne K.J."/>
            <person name="Tettelin H."/>
            <person name="Glass J.I."/>
            <person name="Rusch D."/>
            <person name="Podicherti R."/>
            <person name="Tsui H.-C.T."/>
            <person name="Winkler M.E."/>
        </authorList>
    </citation>
    <scope>NUCLEOTIDE SEQUENCE</scope>
</reference>
<dbReference type="EMBL" id="UINC01187564">
    <property type="protein sequence ID" value="SVE00352.1"/>
    <property type="molecule type" value="Genomic_DNA"/>
</dbReference>
<dbReference type="PANTHER" id="PTHR44998">
    <property type="match status" value="1"/>
</dbReference>
<accession>A0A382ZY03</accession>
<dbReference type="Pfam" id="PF13432">
    <property type="entry name" value="TPR_16"/>
    <property type="match status" value="2"/>
</dbReference>
<sequence length="255" mass="27408">MLVALTSIWSAGSPYRWPARSRMGVVVAGLLVMGILTQNRNPAWADEYTLWSDAAGKSPQPLVPVAYVHLGNYAKEHGALEESVGYYERALEIAPDHVAARNNLGLSLESMGRLAAAADTFASITRDHPDLPEGWYNLGHATQALAKAYGSQDPRYLDLLSTAHAAYGLVADSSYHYDLALNNLGTTFEQAGRVDSAAVYYSRALALGGDSPDPGDNLRRLASQLDVYAGDMIDAGELIPLETLCEQISTLRGAP</sequence>
<dbReference type="Gene3D" id="1.25.40.10">
    <property type="entry name" value="Tetratricopeptide repeat domain"/>
    <property type="match status" value="2"/>
</dbReference>
<gene>
    <name evidence="1" type="ORF">METZ01_LOCUS453206</name>
</gene>
<feature type="non-terminal residue" evidence="1">
    <location>
        <position position="255"/>
    </location>
</feature>
<proteinExistence type="predicted"/>